<dbReference type="RefSeq" id="WP_135287784.1">
    <property type="nucleotide sequence ID" value="NZ_QUZU01000002.1"/>
</dbReference>
<feature type="domain" description="NAD-dependent epimerase/dehydratase" evidence="1">
    <location>
        <begin position="4"/>
        <end position="229"/>
    </location>
</feature>
<dbReference type="SUPFAM" id="SSF51735">
    <property type="entry name" value="NAD(P)-binding Rossmann-fold domains"/>
    <property type="match status" value="1"/>
</dbReference>
<dbReference type="GO" id="GO:0004029">
    <property type="term" value="F:aldehyde dehydrogenase (NAD+) activity"/>
    <property type="evidence" value="ECO:0007669"/>
    <property type="project" value="TreeGrafter"/>
</dbReference>
<dbReference type="AlphaFoldDB" id="A0A4Z0AYW7"/>
<dbReference type="GO" id="GO:0005737">
    <property type="term" value="C:cytoplasm"/>
    <property type="evidence" value="ECO:0007669"/>
    <property type="project" value="TreeGrafter"/>
</dbReference>
<proteinExistence type="predicted"/>
<dbReference type="OrthoDB" id="9801056at2"/>
<dbReference type="InterPro" id="IPR001509">
    <property type="entry name" value="Epimerase_deHydtase"/>
</dbReference>
<dbReference type="EMBL" id="QUZU01000002">
    <property type="protein sequence ID" value="TFY92012.1"/>
    <property type="molecule type" value="Genomic_DNA"/>
</dbReference>
<dbReference type="PANTHER" id="PTHR48079">
    <property type="entry name" value="PROTEIN YEEZ"/>
    <property type="match status" value="1"/>
</dbReference>
<name>A0A4Z0AYW7_9PSED</name>
<dbReference type="Pfam" id="PF01370">
    <property type="entry name" value="Epimerase"/>
    <property type="match status" value="1"/>
</dbReference>
<dbReference type="PANTHER" id="PTHR48079:SF6">
    <property type="entry name" value="NAD(P)-BINDING DOMAIN-CONTAINING PROTEIN-RELATED"/>
    <property type="match status" value="1"/>
</dbReference>
<comment type="caution">
    <text evidence="2">The sequence shown here is derived from an EMBL/GenBank/DDBJ whole genome shotgun (WGS) entry which is preliminary data.</text>
</comment>
<dbReference type="Proteomes" id="UP000297391">
    <property type="component" value="Unassembled WGS sequence"/>
</dbReference>
<dbReference type="InterPro" id="IPR051783">
    <property type="entry name" value="NAD(P)-dependent_oxidoreduct"/>
</dbReference>
<gene>
    <name evidence="2" type="ORF">DYL59_02685</name>
</gene>
<protein>
    <submittedName>
        <fullName evidence="2">NAD-dependent epimerase/dehydratase family protein</fullName>
    </submittedName>
</protein>
<evidence type="ECO:0000313" key="3">
    <source>
        <dbReference type="Proteomes" id="UP000297391"/>
    </source>
</evidence>
<organism evidence="2 3">
    <name type="scientific">Pseudomonas kairouanensis</name>
    <dbReference type="NCBI Taxonomy" id="2293832"/>
    <lineage>
        <taxon>Bacteria</taxon>
        <taxon>Pseudomonadati</taxon>
        <taxon>Pseudomonadota</taxon>
        <taxon>Gammaproteobacteria</taxon>
        <taxon>Pseudomonadales</taxon>
        <taxon>Pseudomonadaceae</taxon>
        <taxon>Pseudomonas</taxon>
    </lineage>
</organism>
<evidence type="ECO:0000259" key="1">
    <source>
        <dbReference type="Pfam" id="PF01370"/>
    </source>
</evidence>
<dbReference type="InterPro" id="IPR036291">
    <property type="entry name" value="NAD(P)-bd_dom_sf"/>
</dbReference>
<evidence type="ECO:0000313" key="2">
    <source>
        <dbReference type="EMBL" id="TFY92012.1"/>
    </source>
</evidence>
<keyword evidence="3" id="KW-1185">Reference proteome</keyword>
<dbReference type="CDD" id="cd05232">
    <property type="entry name" value="UDP_G4E_4_SDR_e"/>
    <property type="match status" value="1"/>
</dbReference>
<dbReference type="Gene3D" id="3.40.50.720">
    <property type="entry name" value="NAD(P)-binding Rossmann-like Domain"/>
    <property type="match status" value="1"/>
</dbReference>
<reference evidence="2 3" key="1">
    <citation type="journal article" date="2019" name="Syst. Appl. Microbiol.">
        <title>New species of pathogenic Pseudomonas isolated from citrus in Tunisia: Proposal of Pseudomonas kairouanensis sp. nov. and Pseudomonas nabeulensis sp. nov.</title>
        <authorList>
            <person name="Oueslati M."/>
            <person name="Mulet M."/>
            <person name="Gomila M."/>
            <person name="Berge O."/>
            <person name="Hajlaoui M.R."/>
            <person name="Lalucat J."/>
            <person name="Sadfi-Zouaoui N."/>
            <person name="Garcia-Valdes E."/>
        </authorList>
    </citation>
    <scope>NUCLEOTIDE SEQUENCE [LARGE SCALE GENOMIC DNA]</scope>
    <source>
        <strain evidence="2 3">KC12</strain>
    </source>
</reference>
<sequence length="321" mass="35138">MEHIFITGAGGFLGQDLIRRLQSEDRYRLSASVRNAETNVAAGVVTHFTGAMDTQTSWAAALTGVDVVVHCAARVHIMADKSEDPLQAFRDVNVGATLHLARQAAAAGVRRFVFISSIKVNGEESQVGRPYTPDDGPKPIDAYGLSKWEAEKELLRLAEELEMDIVIIRPVLIYGPGVKANVQNMMRFLRKGIPLPLGAIHNKRSFVALDNVTDLIVTCLDHPAASNQVFLVSDDEDLSTTDLLRKMARALHTPARLVPVPSWLLKGTAKLLGMSGFSQRLCGTLQVDISKTRSLLGWAPRIGVDQALDATARHFLDQNKR</sequence>
<accession>A0A4Z0AYW7</accession>